<dbReference type="PIRSF" id="PIRSF017082">
    <property type="entry name" value="YflP"/>
    <property type="match status" value="1"/>
</dbReference>
<dbReference type="Pfam" id="PF03401">
    <property type="entry name" value="TctC"/>
    <property type="match status" value="1"/>
</dbReference>
<feature type="signal peptide" evidence="2">
    <location>
        <begin position="1"/>
        <end position="27"/>
    </location>
</feature>
<accession>A0A840XYM5</accession>
<dbReference type="RefSeq" id="WP_221299542.1">
    <property type="nucleotide sequence ID" value="NZ_JACIJD010000003.1"/>
</dbReference>
<keyword evidence="2" id="KW-0732">Signal</keyword>
<feature type="chain" id="PRO_5032835304" evidence="2">
    <location>
        <begin position="28"/>
        <end position="327"/>
    </location>
</feature>
<proteinExistence type="inferred from homology"/>
<keyword evidence="4" id="KW-1185">Reference proteome</keyword>
<organism evidence="3 4">
    <name type="scientific">Muricoccus pecuniae</name>
    <dbReference type="NCBI Taxonomy" id="693023"/>
    <lineage>
        <taxon>Bacteria</taxon>
        <taxon>Pseudomonadati</taxon>
        <taxon>Pseudomonadota</taxon>
        <taxon>Alphaproteobacteria</taxon>
        <taxon>Acetobacterales</taxon>
        <taxon>Roseomonadaceae</taxon>
        <taxon>Muricoccus</taxon>
    </lineage>
</organism>
<evidence type="ECO:0000256" key="1">
    <source>
        <dbReference type="ARBA" id="ARBA00006987"/>
    </source>
</evidence>
<dbReference type="Gene3D" id="3.40.190.150">
    <property type="entry name" value="Bordetella uptake gene, domain 1"/>
    <property type="match status" value="1"/>
</dbReference>
<evidence type="ECO:0000313" key="3">
    <source>
        <dbReference type="EMBL" id="MBB5692996.1"/>
    </source>
</evidence>
<dbReference type="EMBL" id="JACIJD010000003">
    <property type="protein sequence ID" value="MBB5692996.1"/>
    <property type="molecule type" value="Genomic_DNA"/>
</dbReference>
<sequence length="327" mass="34458">MSGFMPGRRALIGAGLAAALPAMPALAAYPDRALRWIVAYAAGGGTDTLARLVGATLSQRLGQPVVIENKPGAATNIGAEFTAKSAPDGYTVMTADNGTLVFNTALFRRLPYDPARDFRPVGLMARFPLFLATGPKAPADTAVELIAKLKAAPGTVDCATPGIGSPHHLAMERLAREAGVRFNHVPYRGAAPALNDLLAGNIPMMVLDYPSGADHLRGGRVKALAVLSASPLEDMPAVPTVQAALGLRGFEAYAWQGMVLPKATPDAIVEQLTRELDGTMRDPAVRGRMQAIGLEPLTGGPAEFEALLERERGTWLPLIRDLNIALD</sequence>
<dbReference type="InterPro" id="IPR005064">
    <property type="entry name" value="BUG"/>
</dbReference>
<comment type="similarity">
    <text evidence="1">Belongs to the UPF0065 (bug) family.</text>
</comment>
<gene>
    <name evidence="3" type="ORF">FHS87_001015</name>
</gene>
<dbReference type="PANTHER" id="PTHR42928:SF5">
    <property type="entry name" value="BLR1237 PROTEIN"/>
    <property type="match status" value="1"/>
</dbReference>
<comment type="caution">
    <text evidence="3">The sequence shown here is derived from an EMBL/GenBank/DDBJ whole genome shotgun (WGS) entry which is preliminary data.</text>
</comment>
<protein>
    <submittedName>
        <fullName evidence="3">Tripartite-type tricarboxylate transporter receptor subunit TctC</fullName>
    </submittedName>
</protein>
<evidence type="ECO:0000256" key="2">
    <source>
        <dbReference type="SAM" id="SignalP"/>
    </source>
</evidence>
<dbReference type="AlphaFoldDB" id="A0A840XYM5"/>
<dbReference type="Proteomes" id="UP000580654">
    <property type="component" value="Unassembled WGS sequence"/>
</dbReference>
<dbReference type="CDD" id="cd13578">
    <property type="entry name" value="PBP2_Bug27"/>
    <property type="match status" value="1"/>
</dbReference>
<dbReference type="PANTHER" id="PTHR42928">
    <property type="entry name" value="TRICARBOXYLATE-BINDING PROTEIN"/>
    <property type="match status" value="1"/>
</dbReference>
<evidence type="ECO:0000313" key="4">
    <source>
        <dbReference type="Proteomes" id="UP000580654"/>
    </source>
</evidence>
<dbReference type="Gene3D" id="3.40.190.10">
    <property type="entry name" value="Periplasmic binding protein-like II"/>
    <property type="match status" value="1"/>
</dbReference>
<dbReference type="InterPro" id="IPR042100">
    <property type="entry name" value="Bug_dom1"/>
</dbReference>
<reference evidence="3 4" key="1">
    <citation type="submission" date="2020-08" db="EMBL/GenBank/DDBJ databases">
        <title>Genomic Encyclopedia of Type Strains, Phase IV (KMG-IV): sequencing the most valuable type-strain genomes for metagenomic binning, comparative biology and taxonomic classification.</title>
        <authorList>
            <person name="Goeker M."/>
        </authorList>
    </citation>
    <scope>NUCLEOTIDE SEQUENCE [LARGE SCALE GENOMIC DNA]</scope>
    <source>
        <strain evidence="3 4">DSM 25622</strain>
    </source>
</reference>
<name>A0A840XYM5_9PROT</name>
<dbReference type="SUPFAM" id="SSF53850">
    <property type="entry name" value="Periplasmic binding protein-like II"/>
    <property type="match status" value="1"/>
</dbReference>
<keyword evidence="3" id="KW-0675">Receptor</keyword>